<keyword evidence="11" id="KW-1185">Reference proteome</keyword>
<dbReference type="FunFam" id="2.40.110.10:FF:000002">
    <property type="entry name" value="Acyl-CoA dehydrogenase fadE12"/>
    <property type="match status" value="1"/>
</dbReference>
<keyword evidence="5 6" id="KW-0560">Oxidoreductase</keyword>
<evidence type="ECO:0000256" key="2">
    <source>
        <dbReference type="ARBA" id="ARBA00009347"/>
    </source>
</evidence>
<dbReference type="SUPFAM" id="SSF56645">
    <property type="entry name" value="Acyl-CoA dehydrogenase NM domain-like"/>
    <property type="match status" value="1"/>
</dbReference>
<dbReference type="InterPro" id="IPR013786">
    <property type="entry name" value="AcylCoA_DH/ox_N"/>
</dbReference>
<evidence type="ECO:0000259" key="7">
    <source>
        <dbReference type="Pfam" id="PF00441"/>
    </source>
</evidence>
<evidence type="ECO:0000256" key="5">
    <source>
        <dbReference type="ARBA" id="ARBA00023002"/>
    </source>
</evidence>
<protein>
    <submittedName>
        <fullName evidence="10">Alkylation response protein AidB-like acyl-CoA dehydrogenase</fullName>
    </submittedName>
</protein>
<comment type="cofactor">
    <cofactor evidence="1 6">
        <name>FAD</name>
        <dbReference type="ChEBI" id="CHEBI:57692"/>
    </cofactor>
</comment>
<dbReference type="Pfam" id="PF02770">
    <property type="entry name" value="Acyl-CoA_dh_M"/>
    <property type="match status" value="1"/>
</dbReference>
<dbReference type="PANTHER" id="PTHR43884:SF12">
    <property type="entry name" value="ISOVALERYL-COA DEHYDROGENASE, MITOCHONDRIAL-RELATED"/>
    <property type="match status" value="1"/>
</dbReference>
<dbReference type="InterPro" id="IPR036250">
    <property type="entry name" value="AcylCo_DH-like_C"/>
</dbReference>
<feature type="domain" description="Acyl-CoA oxidase/dehydrogenase middle" evidence="8">
    <location>
        <begin position="124"/>
        <end position="218"/>
    </location>
</feature>
<reference evidence="10 11" key="1">
    <citation type="submission" date="2020-08" db="EMBL/GenBank/DDBJ databases">
        <title>Sequencing the genomes of 1000 actinobacteria strains.</title>
        <authorList>
            <person name="Klenk H.-P."/>
        </authorList>
    </citation>
    <scope>NUCLEOTIDE SEQUENCE [LARGE SCALE GENOMIC DNA]</scope>
    <source>
        <strain evidence="10 11">DSM 44230</strain>
    </source>
</reference>
<dbReference type="Gene3D" id="1.10.540.10">
    <property type="entry name" value="Acyl-CoA dehydrogenase/oxidase, N-terminal domain"/>
    <property type="match status" value="1"/>
</dbReference>
<feature type="domain" description="Acyl-CoA dehydrogenase/oxidase C-terminal" evidence="7">
    <location>
        <begin position="231"/>
        <end position="378"/>
    </location>
</feature>
<dbReference type="PANTHER" id="PTHR43884">
    <property type="entry name" value="ACYL-COA DEHYDROGENASE"/>
    <property type="match status" value="1"/>
</dbReference>
<dbReference type="InterPro" id="IPR006089">
    <property type="entry name" value="Acyl-CoA_DH_CS"/>
</dbReference>
<dbReference type="SUPFAM" id="SSF47203">
    <property type="entry name" value="Acyl-CoA dehydrogenase C-terminal domain-like"/>
    <property type="match status" value="1"/>
</dbReference>
<comment type="similarity">
    <text evidence="2 6">Belongs to the acyl-CoA dehydrogenase family.</text>
</comment>
<dbReference type="Pfam" id="PF00441">
    <property type="entry name" value="Acyl-CoA_dh_1"/>
    <property type="match status" value="1"/>
</dbReference>
<accession>A0A7W7FV23</accession>
<keyword evidence="3 6" id="KW-0285">Flavoprotein</keyword>
<evidence type="ECO:0000259" key="9">
    <source>
        <dbReference type="Pfam" id="PF02771"/>
    </source>
</evidence>
<sequence>MDFEPDQEQRALAERAFELGATLNDGLPERVRAGRFDRELWRRCGEFGLLGLSVPTADGGLGLDSLSTALVIESFAKGCQDLGLLFSACAHLFACVMPIAEHGSAELRTRLLPKLVSGEWIGANAITEPEAGSDVHALRTTAIRDGDHYVLNGVKSFVTNSPVADHLLVYARTSPADGHLGLSAFVVDRHSPRLTVGARFAKPGLATAPMAPVYLDDCRVPAANRLGPEGAGSTIFAGSMAWERSCLFAAYLGAMDRQLAQTISHVTTRKQFRKPLSRHQAVAHRIADMKLRLEGARLLLYRACSRRDRGVDSTLEVSLAKLAVSEAAIQNALDAIQLHGASGFLSEGGVVDALGDALPSTIFSGTSEIHRDLIARGLGL</sequence>
<organism evidence="10 11">
    <name type="scientific">Crossiella cryophila</name>
    <dbReference type="NCBI Taxonomy" id="43355"/>
    <lineage>
        <taxon>Bacteria</taxon>
        <taxon>Bacillati</taxon>
        <taxon>Actinomycetota</taxon>
        <taxon>Actinomycetes</taxon>
        <taxon>Pseudonocardiales</taxon>
        <taxon>Pseudonocardiaceae</taxon>
        <taxon>Crossiella</taxon>
    </lineage>
</organism>
<comment type="caution">
    <text evidence="10">The sequence shown here is derived from an EMBL/GenBank/DDBJ whole genome shotgun (WGS) entry which is preliminary data.</text>
</comment>
<dbReference type="PROSITE" id="PS00072">
    <property type="entry name" value="ACYL_COA_DH_1"/>
    <property type="match status" value="1"/>
</dbReference>
<keyword evidence="4 6" id="KW-0274">FAD</keyword>
<gene>
    <name evidence="10" type="ORF">HNR67_004723</name>
</gene>
<evidence type="ECO:0000256" key="6">
    <source>
        <dbReference type="RuleBase" id="RU362125"/>
    </source>
</evidence>
<evidence type="ECO:0000313" key="11">
    <source>
        <dbReference type="Proteomes" id="UP000533598"/>
    </source>
</evidence>
<dbReference type="InterPro" id="IPR037069">
    <property type="entry name" value="AcylCoA_DH/ox_N_sf"/>
</dbReference>
<dbReference type="InterPro" id="IPR009075">
    <property type="entry name" value="AcylCo_DH/oxidase_C"/>
</dbReference>
<evidence type="ECO:0000256" key="4">
    <source>
        <dbReference type="ARBA" id="ARBA00022827"/>
    </source>
</evidence>
<feature type="domain" description="Acyl-CoA dehydrogenase/oxidase N-terminal" evidence="9">
    <location>
        <begin position="7"/>
        <end position="119"/>
    </location>
</feature>
<evidence type="ECO:0000313" key="10">
    <source>
        <dbReference type="EMBL" id="MBB4678605.1"/>
    </source>
</evidence>
<dbReference type="Pfam" id="PF02771">
    <property type="entry name" value="Acyl-CoA_dh_N"/>
    <property type="match status" value="1"/>
</dbReference>
<evidence type="ECO:0000256" key="1">
    <source>
        <dbReference type="ARBA" id="ARBA00001974"/>
    </source>
</evidence>
<proteinExistence type="inferred from homology"/>
<evidence type="ECO:0000259" key="8">
    <source>
        <dbReference type="Pfam" id="PF02770"/>
    </source>
</evidence>
<dbReference type="InterPro" id="IPR046373">
    <property type="entry name" value="Acyl-CoA_Oxase/DH_mid-dom_sf"/>
</dbReference>
<evidence type="ECO:0000256" key="3">
    <source>
        <dbReference type="ARBA" id="ARBA00022630"/>
    </source>
</evidence>
<dbReference type="EMBL" id="JACHMH010000001">
    <property type="protein sequence ID" value="MBB4678605.1"/>
    <property type="molecule type" value="Genomic_DNA"/>
</dbReference>
<dbReference type="Gene3D" id="2.40.110.10">
    <property type="entry name" value="Butyryl-CoA Dehydrogenase, subunit A, domain 2"/>
    <property type="match status" value="1"/>
</dbReference>
<name>A0A7W7FV23_9PSEU</name>
<dbReference type="RefSeq" id="WP_185004458.1">
    <property type="nucleotide sequence ID" value="NZ_BAAAUI010000010.1"/>
</dbReference>
<dbReference type="AlphaFoldDB" id="A0A7W7FV23"/>
<dbReference type="Gene3D" id="1.20.140.10">
    <property type="entry name" value="Butyryl-CoA Dehydrogenase, subunit A, domain 3"/>
    <property type="match status" value="1"/>
</dbReference>
<dbReference type="Proteomes" id="UP000533598">
    <property type="component" value="Unassembled WGS sequence"/>
</dbReference>
<dbReference type="GO" id="GO:0050660">
    <property type="term" value="F:flavin adenine dinucleotide binding"/>
    <property type="evidence" value="ECO:0007669"/>
    <property type="project" value="InterPro"/>
</dbReference>
<dbReference type="InterPro" id="IPR006091">
    <property type="entry name" value="Acyl-CoA_Oxase/DH_mid-dom"/>
</dbReference>
<dbReference type="InterPro" id="IPR009100">
    <property type="entry name" value="AcylCoA_DH/oxidase_NM_dom_sf"/>
</dbReference>
<dbReference type="GO" id="GO:0003995">
    <property type="term" value="F:acyl-CoA dehydrogenase activity"/>
    <property type="evidence" value="ECO:0007669"/>
    <property type="project" value="InterPro"/>
</dbReference>